<protein>
    <submittedName>
        <fullName evidence="2">Uncharacterized protein</fullName>
    </submittedName>
</protein>
<proteinExistence type="predicted"/>
<dbReference type="Proteomes" id="UP000198501">
    <property type="component" value="Unassembled WGS sequence"/>
</dbReference>
<reference evidence="4" key="3">
    <citation type="journal article" date="2019" name="Int. J. Syst. Evol. Microbiol.">
        <title>The Global Catalogue of Microorganisms (GCM) 10K type strain sequencing project: providing services to taxonomists for standard genome sequencing and annotation.</title>
        <authorList>
            <consortium name="The Broad Institute Genomics Platform"/>
            <consortium name="The Broad Institute Genome Sequencing Center for Infectious Disease"/>
            <person name="Wu L."/>
            <person name="Ma J."/>
        </authorList>
    </citation>
    <scope>NUCLEOTIDE SEQUENCE [LARGE SCALE GENOMIC DNA]</scope>
    <source>
        <strain evidence="4">NBRC 103191</strain>
    </source>
</reference>
<evidence type="ECO:0000313" key="3">
    <source>
        <dbReference type="Proteomes" id="UP000198501"/>
    </source>
</evidence>
<dbReference type="EMBL" id="BSOK01000012">
    <property type="protein sequence ID" value="GLR28606.1"/>
    <property type="molecule type" value="Genomic_DNA"/>
</dbReference>
<evidence type="ECO:0000313" key="2">
    <source>
        <dbReference type="EMBL" id="SDE14926.1"/>
    </source>
</evidence>
<dbReference type="Proteomes" id="UP001156645">
    <property type="component" value="Unassembled WGS sequence"/>
</dbReference>
<evidence type="ECO:0000313" key="1">
    <source>
        <dbReference type="EMBL" id="GLR28606.1"/>
    </source>
</evidence>
<organism evidence="2 3">
    <name type="scientific">Psychrobacter pacificensis</name>
    <dbReference type="NCBI Taxonomy" id="112002"/>
    <lineage>
        <taxon>Bacteria</taxon>
        <taxon>Pseudomonadati</taxon>
        <taxon>Pseudomonadota</taxon>
        <taxon>Gammaproteobacteria</taxon>
        <taxon>Moraxellales</taxon>
        <taxon>Moraxellaceae</taxon>
        <taxon>Psychrobacter</taxon>
    </lineage>
</organism>
<dbReference type="AlphaFoldDB" id="A0A1G7AM08"/>
<reference evidence="2 3" key="2">
    <citation type="submission" date="2016-10" db="EMBL/GenBank/DDBJ databases">
        <authorList>
            <person name="de Groot N.N."/>
        </authorList>
    </citation>
    <scope>NUCLEOTIDE SEQUENCE [LARGE SCALE GENOMIC DNA]</scope>
    <source>
        <strain evidence="2 3">DSM 23406</strain>
    </source>
</reference>
<evidence type="ECO:0000313" key="4">
    <source>
        <dbReference type="Proteomes" id="UP001156645"/>
    </source>
</evidence>
<keyword evidence="4" id="KW-1185">Reference proteome</keyword>
<reference evidence="1" key="1">
    <citation type="journal article" date="2014" name="Int. J. Syst. Evol. Microbiol.">
        <title>Complete genome of a new Firmicutes species belonging to the dominant human colonic microbiota ('Ruminococcus bicirculans') reveals two chromosomes and a selective capacity to utilize plant glucans.</title>
        <authorList>
            <consortium name="NISC Comparative Sequencing Program"/>
            <person name="Wegmann U."/>
            <person name="Louis P."/>
            <person name="Goesmann A."/>
            <person name="Henrissat B."/>
            <person name="Duncan S.H."/>
            <person name="Flint H.J."/>
        </authorList>
    </citation>
    <scope>NUCLEOTIDE SEQUENCE</scope>
    <source>
        <strain evidence="1">NBRC 103191</strain>
    </source>
</reference>
<name>A0A1G7AM08_9GAMM</name>
<dbReference type="EMBL" id="FNAL01000030">
    <property type="protein sequence ID" value="SDE14926.1"/>
    <property type="molecule type" value="Genomic_DNA"/>
</dbReference>
<sequence length="120" mass="14129">MTLLGISAELFFKAFDVEVVENQGKLEDRKIVNPNNYGHNLDRLFDGYSTKDSELFRYLIDSYKSDTGRNLEKDLLDYASVFVESRYIFQHEKGKYLNDIDAIFHLVESLYNSMYSLYKK</sequence>
<gene>
    <name evidence="1" type="ORF">GCM10007915_08440</name>
    <name evidence="2" type="ORF">SAMN05660405_02497</name>
</gene>
<accession>A0A1G7AM08</accession>
<reference evidence="1" key="4">
    <citation type="submission" date="2023-01" db="EMBL/GenBank/DDBJ databases">
        <title>Draft genome sequence of Psychrobacter pacificensis strain NBRC 103191.</title>
        <authorList>
            <person name="Sun Q."/>
            <person name="Mori K."/>
        </authorList>
    </citation>
    <scope>NUCLEOTIDE SEQUENCE</scope>
    <source>
        <strain evidence="1">NBRC 103191</strain>
    </source>
</reference>